<dbReference type="KEGG" id="nmf:NMS_0024"/>
<name>W8VTV3_9FLAO</name>
<dbReference type="RefSeq" id="WP_041494800.1">
    <property type="nucleotide sequence ID" value="NZ_AP014548.1"/>
</dbReference>
<dbReference type="STRING" id="1454201.NMS_0024"/>
<dbReference type="InterPro" id="IPR014982">
    <property type="entry name" value="GSCFA"/>
</dbReference>
<accession>W8VTV3</accession>
<dbReference type="GO" id="GO:0016788">
    <property type="term" value="F:hydrolase activity, acting on ester bonds"/>
    <property type="evidence" value="ECO:0007669"/>
    <property type="project" value="UniProtKB-ARBA"/>
</dbReference>
<dbReference type="AlphaFoldDB" id="W8VTV3"/>
<dbReference type="Pfam" id="PF08885">
    <property type="entry name" value="GSCFA"/>
    <property type="match status" value="1"/>
</dbReference>
<dbReference type="InterPro" id="IPR036514">
    <property type="entry name" value="SGNH_hydro_sf"/>
</dbReference>
<dbReference type="OrthoDB" id="9807687at2"/>
<evidence type="ECO:0000313" key="2">
    <source>
        <dbReference type="EMBL" id="BAO54033.1"/>
    </source>
</evidence>
<dbReference type="HOGENOM" id="CLU_075057_0_0_10"/>
<gene>
    <name evidence="2" type="ORF">NMS_0024</name>
</gene>
<dbReference type="Gene3D" id="3.40.50.1110">
    <property type="entry name" value="SGNH hydrolase"/>
    <property type="match status" value="1"/>
</dbReference>
<protein>
    <recommendedName>
        <fullName evidence="1">GSCFA domain-containing protein</fullName>
    </recommendedName>
</protein>
<feature type="domain" description="GSCFA" evidence="1">
    <location>
        <begin position="22"/>
        <end position="251"/>
    </location>
</feature>
<dbReference type="Proteomes" id="UP000031760">
    <property type="component" value="Chromosome"/>
</dbReference>
<evidence type="ECO:0000313" key="3">
    <source>
        <dbReference type="Proteomes" id="UP000031760"/>
    </source>
</evidence>
<evidence type="ECO:0000259" key="1">
    <source>
        <dbReference type="Pfam" id="PF08885"/>
    </source>
</evidence>
<reference evidence="2 3" key="1">
    <citation type="journal article" date="2014" name="Proc. Natl. Acad. Sci. U.S.A.">
        <title>Functional characterization of flavobacteria rhodopsins reveals a unique class of light-driven chloride pump in bacteria.</title>
        <authorList>
            <person name="Yoshizawa S."/>
            <person name="Kumagai Y."/>
            <person name="Kim H."/>
            <person name="Ogura Y."/>
            <person name="Hayashi T."/>
            <person name="Iwasaki W."/>
            <person name="DeLong E.F."/>
            <person name="Kogure K."/>
        </authorList>
    </citation>
    <scope>NUCLEOTIDE SEQUENCE [LARGE SCALE GENOMIC DNA]</scope>
    <source>
        <strain evidence="2 3">S1-08</strain>
    </source>
</reference>
<sequence>MKFTTPVEISPLEKSIDYDSSIVLLGSCFSQNIGDQLSYFGFQNLINPFGTLFNPHSMATLIEKSLKNEFTAKDVQERFSYFAHSDISGANADDVLTNLKDAGRKLKHRLKTASHLIITLGTAWVYELKENGEIVANCHQQPQKLFNKRLLELEELTASLQGIENVTKSANPDLQIIYTLSPVRHTKDGMVENTRSKARLHEVILQQCERSNSYYFPAYEILMDELRDYRFYAQDMLHPNATAVDYVWLRFRESVLHQKTATTLKAVESYRKLAAHRPKNTKAHQEQLEKSLSILKEQNPQIHIA</sequence>
<keyword evidence="3" id="KW-1185">Reference proteome</keyword>
<dbReference type="EMBL" id="AP014548">
    <property type="protein sequence ID" value="BAO54033.1"/>
    <property type="molecule type" value="Genomic_DNA"/>
</dbReference>
<proteinExistence type="predicted"/>
<dbReference type="SUPFAM" id="SSF52266">
    <property type="entry name" value="SGNH hydrolase"/>
    <property type="match status" value="1"/>
</dbReference>
<organism evidence="2 3">
    <name type="scientific">Nonlabens marinus S1-08</name>
    <dbReference type="NCBI Taxonomy" id="1454201"/>
    <lineage>
        <taxon>Bacteria</taxon>
        <taxon>Pseudomonadati</taxon>
        <taxon>Bacteroidota</taxon>
        <taxon>Flavobacteriia</taxon>
        <taxon>Flavobacteriales</taxon>
        <taxon>Flavobacteriaceae</taxon>
        <taxon>Nonlabens</taxon>
    </lineage>
</organism>